<evidence type="ECO:0000313" key="4">
    <source>
        <dbReference type="Proteomes" id="UP000224567"/>
    </source>
</evidence>
<sequence>MDQYNVDAKLMAEFEKSSLSNKSFGYSKSVTYAPEDANEEEIIAYLSKIQKSGLVQPFGCMFAIEEPSFKIIGYSENCFDMLGLKIVEPFKLKEPANSSDPALPLIFPGAYPPLAYPPPGAYPLAGYPVVYYSSPSASYHGTMAPKARQGKEKVTTSQKGKKRSRKDQGESSSAHLPRRMFGIKWVLEEEAKAWYSSNKERKYVHVDLINKETLANKEP</sequence>
<dbReference type="InterPro" id="IPR013654">
    <property type="entry name" value="PAS_2"/>
</dbReference>
<dbReference type="STRING" id="33114.A0A2G2WBF2"/>
<evidence type="ECO:0000313" key="3">
    <source>
        <dbReference type="EMBL" id="PHT42583.1"/>
    </source>
</evidence>
<evidence type="ECO:0000259" key="2">
    <source>
        <dbReference type="Pfam" id="PF08446"/>
    </source>
</evidence>
<dbReference type="GO" id="GO:0006355">
    <property type="term" value="P:regulation of DNA-templated transcription"/>
    <property type="evidence" value="ECO:0007669"/>
    <property type="project" value="InterPro"/>
</dbReference>
<protein>
    <recommendedName>
        <fullName evidence="2">PAS fold-2 domain-containing protein</fullName>
    </recommendedName>
</protein>
<proteinExistence type="predicted"/>
<dbReference type="OrthoDB" id="2015534at2759"/>
<name>A0A2G2WBF2_CAPBA</name>
<dbReference type="EMBL" id="MLFT02000007">
    <property type="protein sequence ID" value="PHT42583.1"/>
    <property type="molecule type" value="Genomic_DNA"/>
</dbReference>
<dbReference type="InterPro" id="IPR035965">
    <property type="entry name" value="PAS-like_dom_sf"/>
</dbReference>
<feature type="region of interest" description="Disordered" evidence="1">
    <location>
        <begin position="142"/>
        <end position="175"/>
    </location>
</feature>
<comment type="caution">
    <text evidence="3">The sequence shown here is derived from an EMBL/GenBank/DDBJ whole genome shotgun (WGS) entry which is preliminary data.</text>
</comment>
<reference evidence="4" key="2">
    <citation type="journal article" date="2017" name="J. Anim. Genet.">
        <title>Multiple reference genome sequences of hot pepper reveal the massive evolution of plant disease resistance genes by retroduplication.</title>
        <authorList>
            <person name="Kim S."/>
            <person name="Park J."/>
            <person name="Yeom S.-I."/>
            <person name="Kim Y.-M."/>
            <person name="Seo E."/>
            <person name="Kim K.-T."/>
            <person name="Kim M.-S."/>
            <person name="Lee J.M."/>
            <person name="Cheong K."/>
            <person name="Shin H.-S."/>
            <person name="Kim S.-B."/>
            <person name="Han K."/>
            <person name="Lee J."/>
            <person name="Park M."/>
            <person name="Lee H.-A."/>
            <person name="Lee H.-Y."/>
            <person name="Lee Y."/>
            <person name="Oh S."/>
            <person name="Lee J.H."/>
            <person name="Choi E."/>
            <person name="Choi E."/>
            <person name="Lee S.E."/>
            <person name="Jeon J."/>
            <person name="Kim H."/>
            <person name="Choi G."/>
            <person name="Song H."/>
            <person name="Lee J."/>
            <person name="Lee S.-C."/>
            <person name="Kwon J.-K."/>
            <person name="Lee H.-Y."/>
            <person name="Koo N."/>
            <person name="Hong Y."/>
            <person name="Kim R.W."/>
            <person name="Kang W.-H."/>
            <person name="Huh J.H."/>
            <person name="Kang B.-C."/>
            <person name="Yang T.-J."/>
            <person name="Lee Y.-H."/>
            <person name="Bennetzen J.L."/>
            <person name="Choi D."/>
        </authorList>
    </citation>
    <scope>NUCLEOTIDE SEQUENCE [LARGE SCALE GENOMIC DNA]</scope>
    <source>
        <strain evidence="4">cv. PBC81</strain>
    </source>
</reference>
<dbReference type="SUPFAM" id="SSF55785">
    <property type="entry name" value="PYP-like sensor domain (PAS domain)"/>
    <property type="match status" value="1"/>
</dbReference>
<reference evidence="3 4" key="1">
    <citation type="journal article" date="2017" name="Genome Biol.">
        <title>New reference genome sequences of hot pepper reveal the massive evolution of plant disease-resistance genes by retroduplication.</title>
        <authorList>
            <person name="Kim S."/>
            <person name="Park J."/>
            <person name="Yeom S.I."/>
            <person name="Kim Y.M."/>
            <person name="Seo E."/>
            <person name="Kim K.T."/>
            <person name="Kim M.S."/>
            <person name="Lee J.M."/>
            <person name="Cheong K."/>
            <person name="Shin H.S."/>
            <person name="Kim S.B."/>
            <person name="Han K."/>
            <person name="Lee J."/>
            <person name="Park M."/>
            <person name="Lee H.A."/>
            <person name="Lee H.Y."/>
            <person name="Lee Y."/>
            <person name="Oh S."/>
            <person name="Lee J.H."/>
            <person name="Choi E."/>
            <person name="Choi E."/>
            <person name="Lee S.E."/>
            <person name="Jeon J."/>
            <person name="Kim H."/>
            <person name="Choi G."/>
            <person name="Song H."/>
            <person name="Lee J."/>
            <person name="Lee S.C."/>
            <person name="Kwon J.K."/>
            <person name="Lee H.Y."/>
            <person name="Koo N."/>
            <person name="Hong Y."/>
            <person name="Kim R.W."/>
            <person name="Kang W.H."/>
            <person name="Huh J.H."/>
            <person name="Kang B.C."/>
            <person name="Yang T.J."/>
            <person name="Lee Y.H."/>
            <person name="Bennetzen J.L."/>
            <person name="Choi D."/>
        </authorList>
    </citation>
    <scope>NUCLEOTIDE SEQUENCE [LARGE SCALE GENOMIC DNA]</scope>
    <source>
        <strain evidence="4">cv. PBC81</strain>
    </source>
</reference>
<dbReference type="Gene3D" id="3.30.450.20">
    <property type="entry name" value="PAS domain"/>
    <property type="match status" value="1"/>
</dbReference>
<dbReference type="Pfam" id="PF08446">
    <property type="entry name" value="PAS_2"/>
    <property type="match status" value="1"/>
</dbReference>
<feature type="domain" description="PAS fold-2" evidence="2">
    <location>
        <begin position="44"/>
        <end position="85"/>
    </location>
</feature>
<dbReference type="AlphaFoldDB" id="A0A2G2WBF2"/>
<dbReference type="Proteomes" id="UP000224567">
    <property type="component" value="Unassembled WGS sequence"/>
</dbReference>
<organism evidence="3 4">
    <name type="scientific">Capsicum baccatum</name>
    <name type="common">Peruvian pepper</name>
    <dbReference type="NCBI Taxonomy" id="33114"/>
    <lineage>
        <taxon>Eukaryota</taxon>
        <taxon>Viridiplantae</taxon>
        <taxon>Streptophyta</taxon>
        <taxon>Embryophyta</taxon>
        <taxon>Tracheophyta</taxon>
        <taxon>Spermatophyta</taxon>
        <taxon>Magnoliopsida</taxon>
        <taxon>eudicotyledons</taxon>
        <taxon>Gunneridae</taxon>
        <taxon>Pentapetalae</taxon>
        <taxon>asterids</taxon>
        <taxon>lamiids</taxon>
        <taxon>Solanales</taxon>
        <taxon>Solanaceae</taxon>
        <taxon>Solanoideae</taxon>
        <taxon>Capsiceae</taxon>
        <taxon>Capsicum</taxon>
    </lineage>
</organism>
<accession>A0A2G2WBF2</accession>
<keyword evidence="4" id="KW-1185">Reference proteome</keyword>
<gene>
    <name evidence="3" type="ORF">CQW23_16608</name>
</gene>
<evidence type="ECO:0000256" key="1">
    <source>
        <dbReference type="SAM" id="MobiDB-lite"/>
    </source>
</evidence>